<evidence type="ECO:0000256" key="1">
    <source>
        <dbReference type="PROSITE-ProRule" id="PRU00042"/>
    </source>
</evidence>
<dbReference type="InterPro" id="IPR036236">
    <property type="entry name" value="Znf_C2H2_sf"/>
</dbReference>
<dbReference type="SUPFAM" id="SSF57667">
    <property type="entry name" value="beta-beta-alpha zinc fingers"/>
    <property type="match status" value="1"/>
</dbReference>
<feature type="compositionally biased region" description="Low complexity" evidence="2">
    <location>
        <begin position="1"/>
        <end position="17"/>
    </location>
</feature>
<dbReference type="PROSITE" id="PS50157">
    <property type="entry name" value="ZINC_FINGER_C2H2_2"/>
    <property type="match status" value="1"/>
</dbReference>
<evidence type="ECO:0000313" key="5">
    <source>
        <dbReference type="Proteomes" id="UP000743370"/>
    </source>
</evidence>
<name>A0A8T0L2E6_PHAAN</name>
<reference evidence="4 5" key="1">
    <citation type="submission" date="2020-05" db="EMBL/GenBank/DDBJ databases">
        <title>Vigna angularis (adzuki bean) Var. LongXiaoDou No. 4 denovo assembly.</title>
        <authorList>
            <person name="Xiang H."/>
        </authorList>
    </citation>
    <scope>NUCLEOTIDE SEQUENCE [LARGE SCALE GENOMIC DNA]</scope>
    <source>
        <tissue evidence="4">Leaf</tissue>
    </source>
</reference>
<feature type="region of interest" description="Disordered" evidence="2">
    <location>
        <begin position="1"/>
        <end position="85"/>
    </location>
</feature>
<dbReference type="Proteomes" id="UP000743370">
    <property type="component" value="Unassembled WGS sequence"/>
</dbReference>
<dbReference type="PROSITE" id="PS00028">
    <property type="entry name" value="ZINC_FINGER_C2H2_1"/>
    <property type="match status" value="1"/>
</dbReference>
<dbReference type="GO" id="GO:0008270">
    <property type="term" value="F:zinc ion binding"/>
    <property type="evidence" value="ECO:0007669"/>
    <property type="project" value="UniProtKB-KW"/>
</dbReference>
<evidence type="ECO:0000259" key="3">
    <source>
        <dbReference type="PROSITE" id="PS50157"/>
    </source>
</evidence>
<dbReference type="InterPro" id="IPR013087">
    <property type="entry name" value="Znf_C2H2_type"/>
</dbReference>
<dbReference type="Gene3D" id="3.30.160.60">
    <property type="entry name" value="Classic Zinc Finger"/>
    <property type="match status" value="1"/>
</dbReference>
<feature type="domain" description="C2H2-type" evidence="3">
    <location>
        <begin position="59"/>
        <end position="85"/>
    </location>
</feature>
<comment type="caution">
    <text evidence="4">The sequence shown here is derived from an EMBL/GenBank/DDBJ whole genome shotgun (WGS) entry which is preliminary data.</text>
</comment>
<keyword evidence="1" id="KW-0479">Metal-binding</keyword>
<keyword evidence="1" id="KW-0863">Zinc-finger</keyword>
<sequence length="85" mass="9012">MSKSSSNSSVDSRVLVSPDATSSLDSKNVVHVATPHPSKQAGKAIADNKRQTPKSGGDYSCKPCSRSFKTEDALNSHNRAKHSAK</sequence>
<gene>
    <name evidence="4" type="ORF">HKW66_Vig0054020</name>
</gene>
<organism evidence="4 5">
    <name type="scientific">Phaseolus angularis</name>
    <name type="common">Azuki bean</name>
    <name type="synonym">Vigna angularis</name>
    <dbReference type="NCBI Taxonomy" id="3914"/>
    <lineage>
        <taxon>Eukaryota</taxon>
        <taxon>Viridiplantae</taxon>
        <taxon>Streptophyta</taxon>
        <taxon>Embryophyta</taxon>
        <taxon>Tracheophyta</taxon>
        <taxon>Spermatophyta</taxon>
        <taxon>Magnoliopsida</taxon>
        <taxon>eudicotyledons</taxon>
        <taxon>Gunneridae</taxon>
        <taxon>Pentapetalae</taxon>
        <taxon>rosids</taxon>
        <taxon>fabids</taxon>
        <taxon>Fabales</taxon>
        <taxon>Fabaceae</taxon>
        <taxon>Papilionoideae</taxon>
        <taxon>50 kb inversion clade</taxon>
        <taxon>NPAAA clade</taxon>
        <taxon>indigoferoid/millettioid clade</taxon>
        <taxon>Phaseoleae</taxon>
        <taxon>Vigna</taxon>
    </lineage>
</organism>
<accession>A0A8T0L2E6</accession>
<evidence type="ECO:0000313" key="4">
    <source>
        <dbReference type="EMBL" id="KAG2406146.1"/>
    </source>
</evidence>
<proteinExistence type="predicted"/>
<protein>
    <submittedName>
        <fullName evidence="4">Histone deacetylase HDT3 HD-tuins protein</fullName>
    </submittedName>
</protein>
<evidence type="ECO:0000256" key="2">
    <source>
        <dbReference type="SAM" id="MobiDB-lite"/>
    </source>
</evidence>
<dbReference type="AlphaFoldDB" id="A0A8T0L2E6"/>
<keyword evidence="1" id="KW-0862">Zinc</keyword>
<dbReference type="Pfam" id="PF13912">
    <property type="entry name" value="zf-C2H2_6"/>
    <property type="match status" value="1"/>
</dbReference>
<dbReference type="EMBL" id="JABFOF010000002">
    <property type="protein sequence ID" value="KAG2406146.1"/>
    <property type="molecule type" value="Genomic_DNA"/>
</dbReference>